<dbReference type="PROSITE" id="PS00028">
    <property type="entry name" value="ZINC_FINGER_C2H2_1"/>
    <property type="match status" value="3"/>
</dbReference>
<protein>
    <recommendedName>
        <fullName evidence="10">C2H2-type domain-containing protein</fullName>
    </recommendedName>
</protein>
<dbReference type="SUPFAM" id="SSF57667">
    <property type="entry name" value="beta-beta-alpha zinc fingers"/>
    <property type="match status" value="2"/>
</dbReference>
<reference evidence="11" key="1">
    <citation type="journal article" date="2023" name="Mol. Biol. Evol.">
        <title>Third-Generation Sequencing Reveals the Adaptive Role of the Epigenome in Three Deep-Sea Polychaetes.</title>
        <authorList>
            <person name="Perez M."/>
            <person name="Aroh O."/>
            <person name="Sun Y."/>
            <person name="Lan Y."/>
            <person name="Juniper S.K."/>
            <person name="Young C.R."/>
            <person name="Angers B."/>
            <person name="Qian P.Y."/>
        </authorList>
    </citation>
    <scope>NUCLEOTIDE SEQUENCE</scope>
    <source>
        <strain evidence="11">P08H-3</strain>
    </source>
</reference>
<dbReference type="GO" id="GO:0000981">
    <property type="term" value="F:DNA-binding transcription factor activity, RNA polymerase II-specific"/>
    <property type="evidence" value="ECO:0007669"/>
    <property type="project" value="TreeGrafter"/>
</dbReference>
<evidence type="ECO:0000256" key="7">
    <source>
        <dbReference type="ARBA" id="ARBA00023163"/>
    </source>
</evidence>
<dbReference type="InterPro" id="IPR036236">
    <property type="entry name" value="Znf_C2H2_sf"/>
</dbReference>
<dbReference type="PROSITE" id="PS50157">
    <property type="entry name" value="ZINC_FINGER_C2H2_2"/>
    <property type="match status" value="3"/>
</dbReference>
<dbReference type="SMART" id="SM00355">
    <property type="entry name" value="ZnF_C2H2"/>
    <property type="match status" value="3"/>
</dbReference>
<comment type="subcellular location">
    <subcellularLocation>
        <location evidence="1">Nucleus</location>
    </subcellularLocation>
</comment>
<dbReference type="GO" id="GO:0003677">
    <property type="term" value="F:DNA binding"/>
    <property type="evidence" value="ECO:0007669"/>
    <property type="project" value="UniProtKB-KW"/>
</dbReference>
<dbReference type="InterPro" id="IPR013087">
    <property type="entry name" value="Znf_C2H2_type"/>
</dbReference>
<keyword evidence="3" id="KW-0677">Repeat</keyword>
<feature type="domain" description="C2H2-type" evidence="10">
    <location>
        <begin position="72"/>
        <end position="100"/>
    </location>
</feature>
<evidence type="ECO:0000256" key="9">
    <source>
        <dbReference type="PROSITE-ProRule" id="PRU00042"/>
    </source>
</evidence>
<gene>
    <name evidence="11" type="ORF">LSH36_625g01000</name>
</gene>
<evidence type="ECO:0000256" key="5">
    <source>
        <dbReference type="ARBA" id="ARBA00022833"/>
    </source>
</evidence>
<evidence type="ECO:0000313" key="11">
    <source>
        <dbReference type="EMBL" id="KAK2146199.1"/>
    </source>
</evidence>
<name>A0AAD9MX34_9ANNE</name>
<accession>A0AAD9MX34</accession>
<sequence length="108" mass="12368">MTHVKEQVGYVKERVRCEICGKCFCSKFTLKRHYPTHDGQYQFTCPTCGLGFVGKYYLDTHIKAKHSTGKSYQCSACYKCFGYKSNLNAHMKKFHINNGISEAAGMDY</sequence>
<dbReference type="Pfam" id="PF00096">
    <property type="entry name" value="zf-C2H2"/>
    <property type="match status" value="3"/>
</dbReference>
<evidence type="ECO:0000256" key="8">
    <source>
        <dbReference type="ARBA" id="ARBA00023242"/>
    </source>
</evidence>
<evidence type="ECO:0000256" key="3">
    <source>
        <dbReference type="ARBA" id="ARBA00022737"/>
    </source>
</evidence>
<keyword evidence="7" id="KW-0804">Transcription</keyword>
<evidence type="ECO:0000256" key="2">
    <source>
        <dbReference type="ARBA" id="ARBA00022723"/>
    </source>
</evidence>
<dbReference type="EMBL" id="JAODUP010000625">
    <property type="protein sequence ID" value="KAK2146199.1"/>
    <property type="molecule type" value="Genomic_DNA"/>
</dbReference>
<dbReference type="Proteomes" id="UP001208570">
    <property type="component" value="Unassembled WGS sequence"/>
</dbReference>
<proteinExistence type="predicted"/>
<feature type="domain" description="C2H2-type" evidence="10">
    <location>
        <begin position="43"/>
        <end position="71"/>
    </location>
</feature>
<evidence type="ECO:0000313" key="12">
    <source>
        <dbReference type="Proteomes" id="UP001208570"/>
    </source>
</evidence>
<dbReference type="PANTHER" id="PTHR24394:SF48">
    <property type="entry name" value="ZINC FINGER PROTEIN 771"/>
    <property type="match status" value="1"/>
</dbReference>
<feature type="domain" description="C2H2-type" evidence="10">
    <location>
        <begin position="15"/>
        <end position="42"/>
    </location>
</feature>
<evidence type="ECO:0000259" key="10">
    <source>
        <dbReference type="PROSITE" id="PS50157"/>
    </source>
</evidence>
<keyword evidence="12" id="KW-1185">Reference proteome</keyword>
<keyword evidence="4 9" id="KW-0863">Zinc-finger</keyword>
<organism evidence="11 12">
    <name type="scientific">Paralvinella palmiformis</name>
    <dbReference type="NCBI Taxonomy" id="53620"/>
    <lineage>
        <taxon>Eukaryota</taxon>
        <taxon>Metazoa</taxon>
        <taxon>Spiralia</taxon>
        <taxon>Lophotrochozoa</taxon>
        <taxon>Annelida</taxon>
        <taxon>Polychaeta</taxon>
        <taxon>Sedentaria</taxon>
        <taxon>Canalipalpata</taxon>
        <taxon>Terebellida</taxon>
        <taxon>Terebelliformia</taxon>
        <taxon>Alvinellidae</taxon>
        <taxon>Paralvinella</taxon>
    </lineage>
</organism>
<keyword evidence="8" id="KW-0539">Nucleus</keyword>
<dbReference type="PANTHER" id="PTHR24394">
    <property type="entry name" value="ZINC FINGER PROTEIN"/>
    <property type="match status" value="1"/>
</dbReference>
<dbReference type="AlphaFoldDB" id="A0AAD9MX34"/>
<evidence type="ECO:0000256" key="1">
    <source>
        <dbReference type="ARBA" id="ARBA00004123"/>
    </source>
</evidence>
<dbReference type="GO" id="GO:0008270">
    <property type="term" value="F:zinc ion binding"/>
    <property type="evidence" value="ECO:0007669"/>
    <property type="project" value="UniProtKB-KW"/>
</dbReference>
<evidence type="ECO:0000256" key="4">
    <source>
        <dbReference type="ARBA" id="ARBA00022771"/>
    </source>
</evidence>
<keyword evidence="6" id="KW-0805">Transcription regulation</keyword>
<keyword evidence="2" id="KW-0479">Metal-binding</keyword>
<evidence type="ECO:0000256" key="6">
    <source>
        <dbReference type="ARBA" id="ARBA00023015"/>
    </source>
</evidence>
<comment type="caution">
    <text evidence="11">The sequence shown here is derived from an EMBL/GenBank/DDBJ whole genome shotgun (WGS) entry which is preliminary data.</text>
</comment>
<dbReference type="Gene3D" id="3.30.160.60">
    <property type="entry name" value="Classic Zinc Finger"/>
    <property type="match status" value="3"/>
</dbReference>
<keyword evidence="5" id="KW-0862">Zinc</keyword>
<dbReference type="GO" id="GO:0005634">
    <property type="term" value="C:nucleus"/>
    <property type="evidence" value="ECO:0007669"/>
    <property type="project" value="UniProtKB-SubCell"/>
</dbReference>
<dbReference type="FunFam" id="3.30.160.60:FF:000100">
    <property type="entry name" value="Zinc finger 45-like"/>
    <property type="match status" value="1"/>
</dbReference>